<dbReference type="AlphaFoldDB" id="A0A0B7H0H2"/>
<keyword evidence="2" id="KW-1133">Transmembrane helix</keyword>
<feature type="compositionally biased region" description="Basic and acidic residues" evidence="1">
    <location>
        <begin position="70"/>
        <end position="79"/>
    </location>
</feature>
<proteinExistence type="predicted"/>
<name>A0A0B7H0H2_9FLAO</name>
<reference evidence="4" key="1">
    <citation type="submission" date="2015-01" db="EMBL/GenBank/DDBJ databases">
        <authorList>
            <person name="MANFREDI Pablo"/>
        </authorList>
    </citation>
    <scope>NUCLEOTIDE SEQUENCE [LARGE SCALE GENOMIC DNA]</scope>
    <source>
        <strain evidence="4">Ccyn2B</strain>
    </source>
</reference>
<gene>
    <name evidence="3" type="ORF">CCYN2B_120151</name>
</gene>
<sequence>MSLIDTEHKRKSLAITTTIMGLIVILLFFAGMKYLDPPPESGVDVIFGVDVQGMGEKSPPPSASKPQPSRSEETSKPEESTSESVKENLLAQDNEEEIAVPNEPKKKEKQKETPKKEKSEKTPNKQPTEKPKEEPKPSKEATDALSSILGAANANGNSSGGQGDDNVAGYKGSPDGDPYASSYYGSGGSGTGGKGWGLKGRSIEAEGKVLQDCNESGTVVVQIEVDQNGNVVKATPGVRGSTSREACLLEAARKTAFKHKWNADSKAPSRQIGFIVINFKLGE</sequence>
<accession>A0A0B7H0H2</accession>
<evidence type="ECO:0000256" key="2">
    <source>
        <dbReference type="SAM" id="Phobius"/>
    </source>
</evidence>
<dbReference type="EMBL" id="CDOD01000004">
    <property type="protein sequence ID" value="CEN32890.1"/>
    <property type="molecule type" value="Genomic_DNA"/>
</dbReference>
<keyword evidence="2" id="KW-0472">Membrane</keyword>
<dbReference type="RefSeq" id="WP_041990374.1">
    <property type="nucleotide sequence ID" value="NZ_CDOD01000004.1"/>
</dbReference>
<feature type="compositionally biased region" description="Basic and acidic residues" evidence="1">
    <location>
        <begin position="103"/>
        <end position="142"/>
    </location>
</feature>
<evidence type="ECO:0000256" key="1">
    <source>
        <dbReference type="SAM" id="MobiDB-lite"/>
    </source>
</evidence>
<organism evidence="3 4">
    <name type="scientific">Capnocytophaga cynodegmi</name>
    <dbReference type="NCBI Taxonomy" id="28189"/>
    <lineage>
        <taxon>Bacteria</taxon>
        <taxon>Pseudomonadati</taxon>
        <taxon>Bacteroidota</taxon>
        <taxon>Flavobacteriia</taxon>
        <taxon>Flavobacteriales</taxon>
        <taxon>Flavobacteriaceae</taxon>
        <taxon>Capnocytophaga</taxon>
    </lineage>
</organism>
<evidence type="ECO:0000313" key="3">
    <source>
        <dbReference type="EMBL" id="CEN32890.1"/>
    </source>
</evidence>
<dbReference type="STRING" id="28189.CCYN74_110096"/>
<feature type="transmembrane region" description="Helical" evidence="2">
    <location>
        <begin position="12"/>
        <end position="32"/>
    </location>
</feature>
<evidence type="ECO:0000313" key="4">
    <source>
        <dbReference type="Proteomes" id="UP000038055"/>
    </source>
</evidence>
<feature type="region of interest" description="Disordered" evidence="1">
    <location>
        <begin position="54"/>
        <end position="174"/>
    </location>
</feature>
<dbReference type="Proteomes" id="UP000038055">
    <property type="component" value="Unassembled WGS sequence"/>
</dbReference>
<keyword evidence="2" id="KW-0812">Transmembrane</keyword>
<keyword evidence="4" id="KW-1185">Reference proteome</keyword>
<dbReference type="eggNOG" id="COG0810">
    <property type="taxonomic scope" value="Bacteria"/>
</dbReference>
<protein>
    <submittedName>
        <fullName evidence="3">TonB family domain protein</fullName>
    </submittedName>
</protein>